<dbReference type="OrthoDB" id="5106062at2759"/>
<organism evidence="1 2">
    <name type="scientific">Penicillium roqueforti (strain FM164)</name>
    <dbReference type="NCBI Taxonomy" id="1365484"/>
    <lineage>
        <taxon>Eukaryota</taxon>
        <taxon>Fungi</taxon>
        <taxon>Dikarya</taxon>
        <taxon>Ascomycota</taxon>
        <taxon>Pezizomycotina</taxon>
        <taxon>Eurotiomycetes</taxon>
        <taxon>Eurotiomycetidae</taxon>
        <taxon>Eurotiales</taxon>
        <taxon>Aspergillaceae</taxon>
        <taxon>Penicillium</taxon>
    </lineage>
</organism>
<evidence type="ECO:0000313" key="2">
    <source>
        <dbReference type="Proteomes" id="UP000030686"/>
    </source>
</evidence>
<evidence type="ECO:0000313" key="1">
    <source>
        <dbReference type="EMBL" id="CDM36943.1"/>
    </source>
</evidence>
<dbReference type="Proteomes" id="UP000030686">
    <property type="component" value="Unassembled WGS sequence"/>
</dbReference>
<accession>W6QJF8</accession>
<protein>
    <submittedName>
        <fullName evidence="1">Uncharacterized protein</fullName>
    </submittedName>
</protein>
<sequence>MVDFNDTEPLLSLAFPTLFPRGAADAGFYVNWQIDRPNITIEELQDMFSELGSPIGESATWVQAIMKSDGWCIYWMLFIFE</sequence>
<gene>
    <name evidence="1" type="ORF">PROQFM164_S05g000776</name>
</gene>
<keyword evidence="2" id="KW-1185">Reference proteome</keyword>
<dbReference type="EMBL" id="HG792019">
    <property type="protein sequence ID" value="CDM36943.1"/>
    <property type="molecule type" value="Genomic_DNA"/>
</dbReference>
<proteinExistence type="predicted"/>
<reference evidence="1" key="1">
    <citation type="journal article" date="2014" name="Nat. Commun.">
        <title>Multiple recent horizontal transfers of a large genomic region in cheese making fungi.</title>
        <authorList>
            <person name="Cheeseman K."/>
            <person name="Ropars J."/>
            <person name="Renault P."/>
            <person name="Dupont J."/>
            <person name="Gouzy J."/>
            <person name="Branca A."/>
            <person name="Abraham A.L."/>
            <person name="Ceppi M."/>
            <person name="Conseiller E."/>
            <person name="Debuchy R."/>
            <person name="Malagnac F."/>
            <person name="Goarin A."/>
            <person name="Silar P."/>
            <person name="Lacoste S."/>
            <person name="Sallet E."/>
            <person name="Bensimon A."/>
            <person name="Giraud T."/>
            <person name="Brygoo Y."/>
        </authorList>
    </citation>
    <scope>NUCLEOTIDE SEQUENCE [LARGE SCALE GENOMIC DNA]</scope>
    <source>
        <strain evidence="1">FM164</strain>
    </source>
</reference>
<dbReference type="AlphaFoldDB" id="W6QJF8"/>
<name>W6QJF8_PENRF</name>